<dbReference type="GO" id="GO:0007165">
    <property type="term" value="P:signal transduction"/>
    <property type="evidence" value="ECO:0007669"/>
    <property type="project" value="UniProtKB-KW"/>
</dbReference>
<feature type="domain" description="Methyl-accepting transducer" evidence="5">
    <location>
        <begin position="73"/>
        <end position="299"/>
    </location>
</feature>
<dbReference type="PROSITE" id="PS50111">
    <property type="entry name" value="CHEMOTAXIS_TRANSDUC_2"/>
    <property type="match status" value="1"/>
</dbReference>
<dbReference type="Gene3D" id="1.10.287.950">
    <property type="entry name" value="Methyl-accepting chemotaxis protein"/>
    <property type="match status" value="1"/>
</dbReference>
<keyword evidence="2 3" id="KW-0807">Transducer</keyword>
<organism evidence="6 7">
    <name type="scientific">Gallaecimonas pentaromativorans</name>
    <dbReference type="NCBI Taxonomy" id="584787"/>
    <lineage>
        <taxon>Bacteria</taxon>
        <taxon>Pseudomonadati</taxon>
        <taxon>Pseudomonadota</taxon>
        <taxon>Gammaproteobacteria</taxon>
        <taxon>Enterobacterales</taxon>
        <taxon>Gallaecimonadaceae</taxon>
        <taxon>Gallaecimonas</taxon>
    </lineage>
</organism>
<protein>
    <submittedName>
        <fullName evidence="6">Methyl-accepting chemotaxis sensory transducer</fullName>
    </submittedName>
</protein>
<dbReference type="InterPro" id="IPR004089">
    <property type="entry name" value="MCPsignal_dom"/>
</dbReference>
<keyword evidence="4" id="KW-0812">Transmembrane</keyword>
<keyword evidence="7" id="KW-1185">Reference proteome</keyword>
<dbReference type="SMART" id="SM00283">
    <property type="entry name" value="MA"/>
    <property type="match status" value="1"/>
</dbReference>
<evidence type="ECO:0000256" key="4">
    <source>
        <dbReference type="SAM" id="Phobius"/>
    </source>
</evidence>
<evidence type="ECO:0000313" key="7">
    <source>
        <dbReference type="Proteomes" id="UP000268033"/>
    </source>
</evidence>
<dbReference type="PANTHER" id="PTHR32089:SF114">
    <property type="entry name" value="METHYL-ACCEPTING CHEMOTAXIS PROTEIN MCPB"/>
    <property type="match status" value="1"/>
</dbReference>
<sequence length="505" mass="54964">MWQVLGKSIVVGGVLGVSLWWPGWPWLAVLLAMAAVMALFWPRTLVVAEPPKPRLDPAPISDAVTRIAVESANASHFVDGIKGHLGEQKALSAKILERVESLEQAGLAMEQGASDARQQVDSAAVATEQGQGQMEKLNQARHEQHQKLTIAQSQVGQLKEQSDSIKGITQSIEQLAEQTNMLALNAAIEAARAGDQGRGFAVVADEVRHLAQQTREATQNIEKLLGAMVEQTYGVTAAMDALQAVDATMTELIEDTSHQLRQIMGMMGQARESSQTMAQLQQDFQRDNAGISGHVEHLHSSMGAIEHAIGEASQRILELSTHTEGIFVALSGSDIDDQHSRMASAARQGAAAIASALEGAINDGQISEQELFRFDYKPIANTQPQKFSTGFDRLTDQLFPPIQEPLLAGLDGAVFAGAVDINGYFPTHNKKFSQPLTGDPKKDVAGNRTKRLFNDRTGKRCGSHTEPFLLQTYKRDTGEVMHDISAPIYVRGRHWGGFRIGYHSR</sequence>
<dbReference type="GO" id="GO:0016020">
    <property type="term" value="C:membrane"/>
    <property type="evidence" value="ECO:0007669"/>
    <property type="project" value="UniProtKB-SubCell"/>
</dbReference>
<accession>A0A3N1P4B4</accession>
<dbReference type="EMBL" id="RJUL01000010">
    <property type="protein sequence ID" value="ROQ22478.1"/>
    <property type="molecule type" value="Genomic_DNA"/>
</dbReference>
<dbReference type="AlphaFoldDB" id="A0A3N1P4B4"/>
<reference evidence="6 7" key="1">
    <citation type="submission" date="2018-11" db="EMBL/GenBank/DDBJ databases">
        <title>Genomic Encyclopedia of Type Strains, Phase IV (KMG-IV): sequencing the most valuable type-strain genomes for metagenomic binning, comparative biology and taxonomic classification.</title>
        <authorList>
            <person name="Goeker M."/>
        </authorList>
    </citation>
    <scope>NUCLEOTIDE SEQUENCE [LARGE SCALE GENOMIC DNA]</scope>
    <source>
        <strain evidence="6 7">DSM 21945</strain>
    </source>
</reference>
<evidence type="ECO:0000256" key="1">
    <source>
        <dbReference type="ARBA" id="ARBA00004370"/>
    </source>
</evidence>
<name>A0A3N1P4B4_9GAMM</name>
<keyword evidence="4" id="KW-1133">Transmembrane helix</keyword>
<dbReference type="Pfam" id="PF00015">
    <property type="entry name" value="MCPsignal"/>
    <property type="match status" value="1"/>
</dbReference>
<evidence type="ECO:0000313" key="6">
    <source>
        <dbReference type="EMBL" id="ROQ22478.1"/>
    </source>
</evidence>
<gene>
    <name evidence="6" type="ORF">EDC28_110122</name>
</gene>
<dbReference type="GO" id="GO:0006935">
    <property type="term" value="P:chemotaxis"/>
    <property type="evidence" value="ECO:0007669"/>
    <property type="project" value="UniProtKB-ARBA"/>
</dbReference>
<evidence type="ECO:0000256" key="2">
    <source>
        <dbReference type="ARBA" id="ARBA00023224"/>
    </source>
</evidence>
<dbReference type="STRING" id="584787.GCA_001247655_02270"/>
<dbReference type="Proteomes" id="UP000268033">
    <property type="component" value="Unassembled WGS sequence"/>
</dbReference>
<keyword evidence="4" id="KW-0472">Membrane</keyword>
<comment type="subcellular location">
    <subcellularLocation>
        <location evidence="1">Membrane</location>
    </subcellularLocation>
</comment>
<comment type="caution">
    <text evidence="6">The sequence shown here is derived from an EMBL/GenBank/DDBJ whole genome shotgun (WGS) entry which is preliminary data.</text>
</comment>
<evidence type="ECO:0000256" key="3">
    <source>
        <dbReference type="PROSITE-ProRule" id="PRU00284"/>
    </source>
</evidence>
<dbReference type="SUPFAM" id="SSF58104">
    <property type="entry name" value="Methyl-accepting chemotaxis protein (MCP) signaling domain"/>
    <property type="match status" value="1"/>
</dbReference>
<feature type="transmembrane region" description="Helical" evidence="4">
    <location>
        <begin position="24"/>
        <end position="42"/>
    </location>
</feature>
<dbReference type="RefSeq" id="WP_170164160.1">
    <property type="nucleotide sequence ID" value="NZ_RJUL01000010.1"/>
</dbReference>
<dbReference type="PANTHER" id="PTHR32089">
    <property type="entry name" value="METHYL-ACCEPTING CHEMOTAXIS PROTEIN MCPB"/>
    <property type="match status" value="1"/>
</dbReference>
<evidence type="ECO:0000259" key="5">
    <source>
        <dbReference type="PROSITE" id="PS50111"/>
    </source>
</evidence>
<proteinExistence type="predicted"/>